<dbReference type="Gramene" id="RZC57202">
    <property type="protein sequence ID" value="RZC57202"/>
    <property type="gene ID" value="C5167_004508"/>
</dbReference>
<dbReference type="AlphaFoldDB" id="A0A4Y7JAV8"/>
<evidence type="ECO:0000313" key="1">
    <source>
        <dbReference type="EMBL" id="RZC57202.1"/>
    </source>
</evidence>
<organism evidence="1 2">
    <name type="scientific">Papaver somniferum</name>
    <name type="common">Opium poppy</name>
    <dbReference type="NCBI Taxonomy" id="3469"/>
    <lineage>
        <taxon>Eukaryota</taxon>
        <taxon>Viridiplantae</taxon>
        <taxon>Streptophyta</taxon>
        <taxon>Embryophyta</taxon>
        <taxon>Tracheophyta</taxon>
        <taxon>Spermatophyta</taxon>
        <taxon>Magnoliopsida</taxon>
        <taxon>Ranunculales</taxon>
        <taxon>Papaveraceae</taxon>
        <taxon>Papaveroideae</taxon>
        <taxon>Papaver</taxon>
    </lineage>
</organism>
<keyword evidence="2" id="KW-1185">Reference proteome</keyword>
<name>A0A4Y7JAV8_PAPSO</name>
<sequence length="272" mass="31843">MGALAAEDSSEQFWRSTLSQQRRELKELLENWGKMAYEDKDSVVHDYFYFLYTTIHKDRSDVNADLRILEDLQTLLEDNIVDGERNYTQYQVALIHILKKIGMMLQELRCILKEGIVSPDDEIGKWIEDQLHNEEREGYPNYVHGFERQVVKQANAIGIPINEEIITFKEIRNGKPHEIKDRLMVYYKELEKADNMPQDNVDWISRGPEMCEFTKEMISELSHRYLVKPDDDIKDRRDGVRTTIQAVDSSKCLLKCGAYSQFSPSTTSTNHR</sequence>
<gene>
    <name evidence="1" type="ORF">C5167_004508</name>
</gene>
<dbReference type="EMBL" id="CM010718">
    <property type="protein sequence ID" value="RZC57202.1"/>
    <property type="molecule type" value="Genomic_DNA"/>
</dbReference>
<dbReference type="Proteomes" id="UP000316621">
    <property type="component" value="Chromosome 4"/>
</dbReference>
<accession>A0A4Y7JAV8</accession>
<evidence type="ECO:0000313" key="2">
    <source>
        <dbReference type="Proteomes" id="UP000316621"/>
    </source>
</evidence>
<reference evidence="1 2" key="1">
    <citation type="journal article" date="2018" name="Science">
        <title>The opium poppy genome and morphinan production.</title>
        <authorList>
            <person name="Guo L."/>
            <person name="Winzer T."/>
            <person name="Yang X."/>
            <person name="Li Y."/>
            <person name="Ning Z."/>
            <person name="He Z."/>
            <person name="Teodor R."/>
            <person name="Lu Y."/>
            <person name="Bowser T.A."/>
            <person name="Graham I.A."/>
            <person name="Ye K."/>
        </authorList>
    </citation>
    <scope>NUCLEOTIDE SEQUENCE [LARGE SCALE GENOMIC DNA]</scope>
    <source>
        <strain evidence="2">cv. HN1</strain>
        <tissue evidence="1">Leaves</tissue>
    </source>
</reference>
<proteinExistence type="predicted"/>
<protein>
    <submittedName>
        <fullName evidence="1">Uncharacterized protein</fullName>
    </submittedName>
</protein>